<feature type="region of interest" description="Disordered" evidence="1">
    <location>
        <begin position="453"/>
        <end position="476"/>
    </location>
</feature>
<evidence type="ECO:0000256" key="1">
    <source>
        <dbReference type="SAM" id="MobiDB-lite"/>
    </source>
</evidence>
<dbReference type="PANTHER" id="PTHR24023:SF1082">
    <property type="entry name" value="COLLAGEN TRIPLE HELIX REPEAT"/>
    <property type="match status" value="1"/>
</dbReference>
<reference evidence="3" key="1">
    <citation type="submission" date="2020-06" db="EMBL/GenBank/DDBJ databases">
        <title>Whole Genome Sequence of Bradyrhizobium sp. Strain 1S1.</title>
        <authorList>
            <person name="Bromfield E.S.P."/>
            <person name="Cloutier S."/>
        </authorList>
    </citation>
    <scope>NUCLEOTIDE SEQUENCE [LARGE SCALE GENOMIC DNA]</scope>
    <source>
        <strain evidence="3">1S1</strain>
    </source>
</reference>
<feature type="compositionally biased region" description="Basic and acidic residues" evidence="1">
    <location>
        <begin position="272"/>
        <end position="285"/>
    </location>
</feature>
<dbReference type="InterPro" id="IPR008160">
    <property type="entry name" value="Collagen"/>
</dbReference>
<feature type="compositionally biased region" description="Basic and acidic residues" evidence="1">
    <location>
        <begin position="242"/>
        <end position="255"/>
    </location>
</feature>
<proteinExistence type="predicted"/>
<dbReference type="Gene3D" id="1.20.5.320">
    <property type="entry name" value="6-Phosphogluconate Dehydrogenase, domain 3"/>
    <property type="match status" value="2"/>
</dbReference>
<dbReference type="PANTHER" id="PTHR24023">
    <property type="entry name" value="COLLAGEN ALPHA"/>
    <property type="match status" value="1"/>
</dbReference>
<dbReference type="AlphaFoldDB" id="A0A974A427"/>
<sequence>MEPFQKLFIRAVYEPQLKLRRVVRRAILSMARKNGKTALIAAIVLAHLVGPEAIVHGEIYSAANDRDQAAIVYKFARQMVDLDPELGQMIELVPSTKTMIARRTGSVYRAISAEAGTKHGYLPSLVIYDELAQAKNRDLYDVLDTSFGARDDTGERGEIGPMGERGERGEQGPQGERGDNGERGQDGKQGEKGEAGEQGQSGPAGDQGVPGEKGETGERGEKGEAGEQGQPGPAGDQGVPGEKGETGERGEKGEAGEQGQSGPAGDQGVPGEKGETGERGEKGEAGEQGQSGPAGDQGVPGEKGETGERGEKGEAGEQGQSGPAGDQGVPGEKGETGERGEAGPPGEKGAPGQLKTARAYEDGSVHYDGDLVLHQGSTYQARCDTAKAPPHEDWQLIAAKGRDAVMPKILGTYREGENYSFLNIVALGGSSFIARSDDPGPCPGEGWQLIASAGRPGKQGPPGARGEAGARGERGLPAPSIIGWTIDREAYTATPILSDTSEAAPLQLRELFVQFQDEAS</sequence>
<accession>A0A974A427</accession>
<feature type="compositionally biased region" description="Basic and acidic residues" evidence="1">
    <location>
        <begin position="212"/>
        <end position="225"/>
    </location>
</feature>
<dbReference type="Pfam" id="PF03354">
    <property type="entry name" value="TerL_ATPase"/>
    <property type="match status" value="1"/>
</dbReference>
<dbReference type="GO" id="GO:0031012">
    <property type="term" value="C:extracellular matrix"/>
    <property type="evidence" value="ECO:0007669"/>
    <property type="project" value="TreeGrafter"/>
</dbReference>
<feature type="compositionally biased region" description="Low complexity" evidence="1">
    <location>
        <begin position="227"/>
        <end position="240"/>
    </location>
</feature>
<dbReference type="InterPro" id="IPR027417">
    <property type="entry name" value="P-loop_NTPase"/>
</dbReference>
<gene>
    <name evidence="3" type="ORF">HAP48_032805</name>
</gene>
<organism evidence="3">
    <name type="scientific">Bradyrhizobium septentrionale</name>
    <dbReference type="NCBI Taxonomy" id="1404411"/>
    <lineage>
        <taxon>Bacteria</taxon>
        <taxon>Pseudomonadati</taxon>
        <taxon>Pseudomonadota</taxon>
        <taxon>Alphaproteobacteria</taxon>
        <taxon>Hyphomicrobiales</taxon>
        <taxon>Nitrobacteraceae</taxon>
        <taxon>Bradyrhizobium</taxon>
    </lineage>
</organism>
<feature type="domain" description="Terminase large subunit-like ATPase" evidence="2">
    <location>
        <begin position="3"/>
        <end position="151"/>
    </location>
</feature>
<feature type="compositionally biased region" description="Basic and acidic residues" evidence="1">
    <location>
        <begin position="149"/>
        <end position="195"/>
    </location>
</feature>
<dbReference type="InterPro" id="IPR046461">
    <property type="entry name" value="TerL_ATPase"/>
</dbReference>
<dbReference type="EMBL" id="JAAOLE020000001">
    <property type="protein sequence ID" value="NVI47653.1"/>
    <property type="molecule type" value="Genomic_DNA"/>
</dbReference>
<dbReference type="Pfam" id="PF01391">
    <property type="entry name" value="Collagen"/>
    <property type="match status" value="2"/>
</dbReference>
<dbReference type="InterPro" id="IPR050149">
    <property type="entry name" value="Collagen_superfamily"/>
</dbReference>
<feature type="compositionally biased region" description="Basic and acidic residues" evidence="1">
    <location>
        <begin position="332"/>
        <end position="341"/>
    </location>
</feature>
<feature type="compositionally biased region" description="Basic and acidic residues" evidence="1">
    <location>
        <begin position="302"/>
        <end position="315"/>
    </location>
</feature>
<comment type="caution">
    <text evidence="3">The sequence shown here is derived from an EMBL/GenBank/DDBJ whole genome shotgun (WGS) entry which is preliminary data.</text>
</comment>
<dbReference type="GO" id="GO:0005615">
    <property type="term" value="C:extracellular space"/>
    <property type="evidence" value="ECO:0007669"/>
    <property type="project" value="TreeGrafter"/>
</dbReference>
<protein>
    <recommendedName>
        <fullName evidence="2">Terminase large subunit-like ATPase domain-containing protein</fullName>
    </recommendedName>
</protein>
<feature type="region of interest" description="Disordered" evidence="1">
    <location>
        <begin position="147"/>
        <end position="356"/>
    </location>
</feature>
<evidence type="ECO:0000313" key="3">
    <source>
        <dbReference type="EMBL" id="NVI47653.1"/>
    </source>
</evidence>
<dbReference type="Gene3D" id="3.40.50.300">
    <property type="entry name" value="P-loop containing nucleotide triphosphate hydrolases"/>
    <property type="match status" value="1"/>
</dbReference>
<name>A0A974A427_9BRAD</name>
<feature type="compositionally biased region" description="Low complexity" evidence="1">
    <location>
        <begin position="342"/>
        <end position="352"/>
    </location>
</feature>
<evidence type="ECO:0000259" key="2">
    <source>
        <dbReference type="Pfam" id="PF03354"/>
    </source>
</evidence>